<reference evidence="2 3" key="1">
    <citation type="submission" date="2007-10" db="EMBL/GenBank/DDBJ databases">
        <title>Complete sequence of Shewanella pealeana ATCC 700345.</title>
        <authorList>
            <consortium name="US DOE Joint Genome Institute"/>
            <person name="Copeland A."/>
            <person name="Lucas S."/>
            <person name="Lapidus A."/>
            <person name="Barry K."/>
            <person name="Glavina del Rio T."/>
            <person name="Dalin E."/>
            <person name="Tice H."/>
            <person name="Pitluck S."/>
            <person name="Chertkov O."/>
            <person name="Brettin T."/>
            <person name="Bruce D."/>
            <person name="Detter J.C."/>
            <person name="Han C."/>
            <person name="Schmutz J."/>
            <person name="Larimer F."/>
            <person name="Land M."/>
            <person name="Hauser L."/>
            <person name="Kyrpides N."/>
            <person name="Kim E."/>
            <person name="Zhao J.-S.Z."/>
            <person name="Manno D."/>
            <person name="Hawari J."/>
            <person name="Richardson P."/>
        </authorList>
    </citation>
    <scope>NUCLEOTIDE SEQUENCE [LARGE SCALE GENOMIC DNA]</scope>
    <source>
        <strain evidence="3">ATCC 700345 / ANG-SQ1</strain>
    </source>
</reference>
<organism evidence="2 3">
    <name type="scientific">Shewanella pealeana (strain ATCC 700345 / ANG-SQ1)</name>
    <dbReference type="NCBI Taxonomy" id="398579"/>
    <lineage>
        <taxon>Bacteria</taxon>
        <taxon>Pseudomonadati</taxon>
        <taxon>Pseudomonadota</taxon>
        <taxon>Gammaproteobacteria</taxon>
        <taxon>Alteromonadales</taxon>
        <taxon>Shewanellaceae</taxon>
        <taxon>Shewanella</taxon>
    </lineage>
</organism>
<evidence type="ECO:0000256" key="1">
    <source>
        <dbReference type="SAM" id="SignalP"/>
    </source>
</evidence>
<name>A8H7I6_SHEPA</name>
<evidence type="ECO:0008006" key="4">
    <source>
        <dbReference type="Google" id="ProtNLM"/>
    </source>
</evidence>
<protein>
    <recommendedName>
        <fullName evidence="4">Peptidase C39-like domain-containing protein</fullName>
    </recommendedName>
</protein>
<accession>A8H7I6</accession>
<feature type="signal peptide" evidence="1">
    <location>
        <begin position="1"/>
        <end position="27"/>
    </location>
</feature>
<dbReference type="KEGG" id="spl:Spea_3207"/>
<dbReference type="EMBL" id="CP000851">
    <property type="protein sequence ID" value="ABV88523.1"/>
    <property type="molecule type" value="Genomic_DNA"/>
</dbReference>
<dbReference type="eggNOG" id="ENOG5031WU7">
    <property type="taxonomic scope" value="Bacteria"/>
</dbReference>
<dbReference type="OrthoDB" id="6272315at2"/>
<proteinExistence type="predicted"/>
<dbReference type="STRING" id="398579.Spea_3207"/>
<gene>
    <name evidence="2" type="ordered locus">Spea_3207</name>
</gene>
<evidence type="ECO:0000313" key="2">
    <source>
        <dbReference type="EMBL" id="ABV88523.1"/>
    </source>
</evidence>
<keyword evidence="1" id="KW-0732">Signal</keyword>
<keyword evidence="3" id="KW-1185">Reference proteome</keyword>
<dbReference type="HOGENOM" id="CLU_103345_0_0_6"/>
<feature type="chain" id="PRO_5002720740" description="Peptidase C39-like domain-containing protein" evidence="1">
    <location>
        <begin position="28"/>
        <end position="215"/>
    </location>
</feature>
<dbReference type="Proteomes" id="UP000002608">
    <property type="component" value="Chromosome"/>
</dbReference>
<dbReference type="AlphaFoldDB" id="A8H7I6"/>
<sequence>MSSYFPRVATGMLSAIFLAIPSFWVSAGSAETQVAKAPKKLAIFSQTLNFNLPLDWKLAYTQQQGTMYSAEFVPASEALHTWSSMLCVQGFKDVAQDVSPQAFLETMAAVYFERCQGETVLESLPSEPLNNHETASAIIGCTVIPNSHLKSAAAIGTNKVVTQGEIGHYIVVRGKQDLYLIHKSIRGEAFTKQNPPIQAHNHQEFLSSITPLSLY</sequence>
<dbReference type="RefSeq" id="WP_012156424.1">
    <property type="nucleotide sequence ID" value="NC_009901.1"/>
</dbReference>
<evidence type="ECO:0000313" key="3">
    <source>
        <dbReference type="Proteomes" id="UP000002608"/>
    </source>
</evidence>